<sequence length="136" mass="15492">MNQTVLANKPVVAAIDHTLKYFIIIEDENLSFISDICSELRTVKKSIIESSEVNEEQFFPLFNFFYCLSMQANHFDHKSIDSASLLVAILENEKRRIEKNIRKQCPSAVSRVSGKIYSNPLSDKTEDVVRADKGYG</sequence>
<dbReference type="AlphaFoldDB" id="A0A0V1CWM4"/>
<evidence type="ECO:0000313" key="1">
    <source>
        <dbReference type="EMBL" id="KRY53657.1"/>
    </source>
</evidence>
<name>A0A0V1CWM4_TRIBR</name>
<accession>A0A0V1CWM4</accession>
<proteinExistence type="predicted"/>
<gene>
    <name evidence="1" type="ORF">T03_2349</name>
</gene>
<dbReference type="Proteomes" id="UP000054653">
    <property type="component" value="Unassembled WGS sequence"/>
</dbReference>
<comment type="caution">
    <text evidence="1">The sequence shown here is derived from an EMBL/GenBank/DDBJ whole genome shotgun (WGS) entry which is preliminary data.</text>
</comment>
<protein>
    <submittedName>
        <fullName evidence="1">Uncharacterized protein</fullName>
    </submittedName>
</protein>
<dbReference type="EMBL" id="JYDI01000082">
    <property type="protein sequence ID" value="KRY53657.1"/>
    <property type="molecule type" value="Genomic_DNA"/>
</dbReference>
<keyword evidence="2" id="KW-1185">Reference proteome</keyword>
<organism evidence="1 2">
    <name type="scientific">Trichinella britovi</name>
    <name type="common">Parasitic roundworm</name>
    <dbReference type="NCBI Taxonomy" id="45882"/>
    <lineage>
        <taxon>Eukaryota</taxon>
        <taxon>Metazoa</taxon>
        <taxon>Ecdysozoa</taxon>
        <taxon>Nematoda</taxon>
        <taxon>Enoplea</taxon>
        <taxon>Dorylaimia</taxon>
        <taxon>Trichinellida</taxon>
        <taxon>Trichinellidae</taxon>
        <taxon>Trichinella</taxon>
    </lineage>
</organism>
<reference evidence="1 2" key="1">
    <citation type="submission" date="2015-01" db="EMBL/GenBank/DDBJ databases">
        <title>Evolution of Trichinella species and genotypes.</title>
        <authorList>
            <person name="Korhonen P.K."/>
            <person name="Edoardo P."/>
            <person name="Giuseppe L.R."/>
            <person name="Gasser R.B."/>
        </authorList>
    </citation>
    <scope>NUCLEOTIDE SEQUENCE [LARGE SCALE GENOMIC DNA]</scope>
    <source>
        <strain evidence="1">ISS120</strain>
    </source>
</reference>
<evidence type="ECO:0000313" key="2">
    <source>
        <dbReference type="Proteomes" id="UP000054653"/>
    </source>
</evidence>